<protein>
    <submittedName>
        <fullName evidence="1">Uncharacterized protein</fullName>
    </submittedName>
</protein>
<sequence>MEQTYKLLVKFLFRHIVTSLCSQFKGSLKYSSCVAPETGCIVPIRVFFDHVTCFAKKPFSVR</sequence>
<accession>A0A9P4S873</accession>
<reference evidence="1" key="1">
    <citation type="journal article" date="2020" name="Stud. Mycol.">
        <title>101 Dothideomycetes genomes: a test case for predicting lifestyles and emergence of pathogens.</title>
        <authorList>
            <person name="Haridas S."/>
            <person name="Albert R."/>
            <person name="Binder M."/>
            <person name="Bloem J."/>
            <person name="Labutti K."/>
            <person name="Salamov A."/>
            <person name="Andreopoulos B."/>
            <person name="Baker S."/>
            <person name="Barry K."/>
            <person name="Bills G."/>
            <person name="Bluhm B."/>
            <person name="Cannon C."/>
            <person name="Castanera R."/>
            <person name="Culley D."/>
            <person name="Daum C."/>
            <person name="Ezra D."/>
            <person name="Gonzalez J."/>
            <person name="Henrissat B."/>
            <person name="Kuo A."/>
            <person name="Liang C."/>
            <person name="Lipzen A."/>
            <person name="Lutzoni F."/>
            <person name="Magnuson J."/>
            <person name="Mondo S."/>
            <person name="Nolan M."/>
            <person name="Ohm R."/>
            <person name="Pangilinan J."/>
            <person name="Park H.-J."/>
            <person name="Ramirez L."/>
            <person name="Alfaro M."/>
            <person name="Sun H."/>
            <person name="Tritt A."/>
            <person name="Yoshinaga Y."/>
            <person name="Zwiers L.-H."/>
            <person name="Turgeon B."/>
            <person name="Goodwin S."/>
            <person name="Spatafora J."/>
            <person name="Crous P."/>
            <person name="Grigoriev I."/>
        </authorList>
    </citation>
    <scope>NUCLEOTIDE SEQUENCE</scope>
    <source>
        <strain evidence="1">CBS 101060</strain>
    </source>
</reference>
<evidence type="ECO:0000313" key="2">
    <source>
        <dbReference type="Proteomes" id="UP000799429"/>
    </source>
</evidence>
<organism evidence="1 2">
    <name type="scientific">Patellaria atrata CBS 101060</name>
    <dbReference type="NCBI Taxonomy" id="1346257"/>
    <lineage>
        <taxon>Eukaryota</taxon>
        <taxon>Fungi</taxon>
        <taxon>Dikarya</taxon>
        <taxon>Ascomycota</taxon>
        <taxon>Pezizomycotina</taxon>
        <taxon>Dothideomycetes</taxon>
        <taxon>Dothideomycetes incertae sedis</taxon>
        <taxon>Patellariales</taxon>
        <taxon>Patellariaceae</taxon>
        <taxon>Patellaria</taxon>
    </lineage>
</organism>
<dbReference type="EMBL" id="MU006098">
    <property type="protein sequence ID" value="KAF2837850.1"/>
    <property type="molecule type" value="Genomic_DNA"/>
</dbReference>
<proteinExistence type="predicted"/>
<dbReference type="AlphaFoldDB" id="A0A9P4S873"/>
<name>A0A9P4S873_9PEZI</name>
<gene>
    <name evidence="1" type="ORF">M501DRAFT_995093</name>
</gene>
<comment type="caution">
    <text evidence="1">The sequence shown here is derived from an EMBL/GenBank/DDBJ whole genome shotgun (WGS) entry which is preliminary data.</text>
</comment>
<keyword evidence="2" id="KW-1185">Reference proteome</keyword>
<dbReference type="Proteomes" id="UP000799429">
    <property type="component" value="Unassembled WGS sequence"/>
</dbReference>
<evidence type="ECO:0000313" key="1">
    <source>
        <dbReference type="EMBL" id="KAF2837850.1"/>
    </source>
</evidence>